<comment type="caution">
    <text evidence="2">The sequence shown here is derived from an EMBL/GenBank/DDBJ whole genome shotgun (WGS) entry which is preliminary data.</text>
</comment>
<dbReference type="Pfam" id="PF03643">
    <property type="entry name" value="Vps26"/>
    <property type="match status" value="1"/>
</dbReference>
<sequence length="318" mass="36834">MSMFSSKPFHQIETSFTNVENRQTINQTIGESKEITPLFIYSSGDNITGEVKIKIKNSKKLEYRNISIAFIGQIELTYDPGNPTIFITEKVLVAKGGVLTGTNNYSFNFQRKRMRYESYKGTNVNLRYFVRVIIDRNISTTYSQDKDFWVMNVMKPPLENPPINIKVGLKSDLNIDITLEQSQFHLTDVIKGIVNYYIVKIQFKSMGLSIIKREITKSNSGMNQNIFTENETIAKFEIMDGAPVQGDKIPIRFFLRSLNLTPTFPQINNIFSVRYFLNLVLVDKKEKRYFRETELVLYRNALPEKKPILIKKELSSDK</sequence>
<organism evidence="2 3">
    <name type="scientific">Anaeramoeba flamelloides</name>
    <dbReference type="NCBI Taxonomy" id="1746091"/>
    <lineage>
        <taxon>Eukaryota</taxon>
        <taxon>Metamonada</taxon>
        <taxon>Anaeramoebidae</taxon>
        <taxon>Anaeramoeba</taxon>
    </lineage>
</organism>
<proteinExistence type="inferred from homology"/>
<dbReference type="AlphaFoldDB" id="A0AAV8A0Y9"/>
<dbReference type="Gene3D" id="2.60.40.640">
    <property type="match status" value="2"/>
</dbReference>
<dbReference type="SUPFAM" id="SSF81296">
    <property type="entry name" value="E set domains"/>
    <property type="match status" value="1"/>
</dbReference>
<dbReference type="PANTHER" id="PTHR12233">
    <property type="entry name" value="VACUOLAR PROTEIN SORTING 26 RELATED"/>
    <property type="match status" value="1"/>
</dbReference>
<dbReference type="InterPro" id="IPR028934">
    <property type="entry name" value="Vps26-related"/>
</dbReference>
<reference evidence="2" key="1">
    <citation type="submission" date="2022-08" db="EMBL/GenBank/DDBJ databases">
        <title>Novel sulphate-reducing endosymbionts in the free-living metamonad Anaeramoeba.</title>
        <authorList>
            <person name="Jerlstrom-Hultqvist J."/>
            <person name="Cepicka I."/>
            <person name="Gallot-Lavallee L."/>
            <person name="Salas-Leiva D."/>
            <person name="Curtis B.A."/>
            <person name="Zahonova K."/>
            <person name="Pipaliya S."/>
            <person name="Dacks J."/>
            <person name="Roger A.J."/>
        </authorList>
    </citation>
    <scope>NUCLEOTIDE SEQUENCE</scope>
    <source>
        <strain evidence="2">Busselton2</strain>
    </source>
</reference>
<gene>
    <name evidence="2" type="ORF">M0812_08321</name>
</gene>
<evidence type="ECO:0000313" key="3">
    <source>
        <dbReference type="Proteomes" id="UP001146793"/>
    </source>
</evidence>
<dbReference type="InterPro" id="IPR014756">
    <property type="entry name" value="Ig_E-set"/>
</dbReference>
<dbReference type="GO" id="GO:0006886">
    <property type="term" value="P:intracellular protein transport"/>
    <property type="evidence" value="ECO:0007669"/>
    <property type="project" value="InterPro"/>
</dbReference>
<evidence type="ECO:0000256" key="1">
    <source>
        <dbReference type="ARBA" id="ARBA00009100"/>
    </source>
</evidence>
<dbReference type="EMBL" id="JANTQA010000020">
    <property type="protein sequence ID" value="KAJ3446512.1"/>
    <property type="molecule type" value="Genomic_DNA"/>
</dbReference>
<name>A0AAV8A0Y9_9EUKA</name>
<comment type="similarity">
    <text evidence="1">Belongs to the VPS26 family.</text>
</comment>
<dbReference type="InterPro" id="IPR014752">
    <property type="entry name" value="Arrestin-like_C"/>
</dbReference>
<accession>A0AAV8A0Y9</accession>
<protein>
    <submittedName>
        <fullName evidence="2">Vacuolar protein sorting-associated protein</fullName>
    </submittedName>
</protein>
<evidence type="ECO:0000313" key="2">
    <source>
        <dbReference type="EMBL" id="KAJ3446512.1"/>
    </source>
</evidence>
<dbReference type="Proteomes" id="UP001146793">
    <property type="component" value="Unassembled WGS sequence"/>
</dbReference>